<evidence type="ECO:0000313" key="2">
    <source>
        <dbReference type="EMBL" id="ARK30292.1"/>
    </source>
</evidence>
<feature type="transmembrane region" description="Helical" evidence="1">
    <location>
        <begin position="78"/>
        <end position="97"/>
    </location>
</feature>
<keyword evidence="1" id="KW-0472">Membrane</keyword>
<dbReference type="AlphaFoldDB" id="A0A1X9MIA3"/>
<dbReference type="STRING" id="199441.BkAM31D_10910"/>
<name>A0A1X9MIA3_9BACI</name>
<reference evidence="2 3" key="1">
    <citation type="submission" date="2017-04" db="EMBL/GenBank/DDBJ databases">
        <title>Bacillus krulwichiae AM31D Genome sequencing and assembly.</title>
        <authorList>
            <person name="Krulwich T.A."/>
            <person name="Anastor L."/>
            <person name="Ehrlich R."/>
            <person name="Ehrlich G.D."/>
            <person name="Janto B."/>
        </authorList>
    </citation>
    <scope>NUCLEOTIDE SEQUENCE [LARGE SCALE GENOMIC DNA]</scope>
    <source>
        <strain evidence="2 3">AM31D</strain>
    </source>
</reference>
<evidence type="ECO:0000256" key="1">
    <source>
        <dbReference type="SAM" id="Phobius"/>
    </source>
</evidence>
<dbReference type="RefSeq" id="WP_066151531.1">
    <property type="nucleotide sequence ID" value="NZ_CP020814.1"/>
</dbReference>
<dbReference type="EMBL" id="CP020814">
    <property type="protein sequence ID" value="ARK30292.1"/>
    <property type="molecule type" value="Genomic_DNA"/>
</dbReference>
<dbReference type="Proteomes" id="UP000193006">
    <property type="component" value="Chromosome"/>
</dbReference>
<dbReference type="InterPro" id="IPR014617">
    <property type="entry name" value="YphA_Bacsu"/>
</dbReference>
<keyword evidence="3" id="KW-1185">Reference proteome</keyword>
<feature type="transmembrane region" description="Helical" evidence="1">
    <location>
        <begin position="29"/>
        <end position="47"/>
    </location>
</feature>
<feature type="transmembrane region" description="Helical" evidence="1">
    <location>
        <begin position="159"/>
        <end position="181"/>
    </location>
</feature>
<feature type="transmembrane region" description="Helical" evidence="1">
    <location>
        <begin position="109"/>
        <end position="126"/>
    </location>
</feature>
<keyword evidence="1" id="KW-0812">Transmembrane</keyword>
<feature type="transmembrane region" description="Helical" evidence="1">
    <location>
        <begin position="6"/>
        <end position="22"/>
    </location>
</feature>
<proteinExistence type="predicted"/>
<evidence type="ECO:0000313" key="3">
    <source>
        <dbReference type="Proteomes" id="UP000193006"/>
    </source>
</evidence>
<organism evidence="2 3">
    <name type="scientific">Halalkalibacter krulwichiae</name>
    <dbReference type="NCBI Taxonomy" id="199441"/>
    <lineage>
        <taxon>Bacteria</taxon>
        <taxon>Bacillati</taxon>
        <taxon>Bacillota</taxon>
        <taxon>Bacilli</taxon>
        <taxon>Bacillales</taxon>
        <taxon>Bacillaceae</taxon>
        <taxon>Halalkalibacter</taxon>
    </lineage>
</organism>
<dbReference type="KEGG" id="bkw:BkAM31D_10910"/>
<feature type="transmembrane region" description="Helical" evidence="1">
    <location>
        <begin position="53"/>
        <end position="71"/>
    </location>
</feature>
<gene>
    <name evidence="2" type="ORF">BkAM31D_10910</name>
</gene>
<dbReference type="Pfam" id="PF24124">
    <property type="entry name" value="YphA"/>
    <property type="match status" value="1"/>
</dbReference>
<sequence length="204" mass="23601">MEGIFVYWIGWSFWVVVSFFWAKSSKRFFAALSILIMLIILPLSINIGHLEISIAFILFSIYLCSQIKLYKKMQLIRLFIISTTIAGAYGGFQMILIYDPVIEYIDSRWMSASLIGMIAFILSHSIKDRFITSLFGLVQGELLTKLVLKRNIYIHQEIGSLYVFDVIAILSLFFSVIWLLLKVSTWASRLFMTEQKTHTLKRSS</sequence>
<accession>A0A1X9MIA3</accession>
<dbReference type="PIRSF" id="PIRSF036710">
    <property type="entry name" value="YphA_Bacsu"/>
    <property type="match status" value="1"/>
</dbReference>
<protein>
    <submittedName>
        <fullName evidence="2">Uncharacterized protein</fullName>
    </submittedName>
</protein>
<keyword evidence="1" id="KW-1133">Transmembrane helix</keyword>